<dbReference type="AlphaFoldDB" id="A0A284VS93"/>
<reference evidence="3" key="1">
    <citation type="submission" date="2017-06" db="EMBL/GenBank/DDBJ databases">
        <authorList>
            <person name="Cremers G."/>
        </authorList>
    </citation>
    <scope>NUCLEOTIDE SEQUENCE [LARGE SCALE GENOMIC DNA]</scope>
</reference>
<name>A0A284VS93_9EURY</name>
<evidence type="ECO:0000256" key="1">
    <source>
        <dbReference type="SAM" id="Phobius"/>
    </source>
</evidence>
<keyword evidence="1" id="KW-1133">Transmembrane helix</keyword>
<evidence type="ECO:0000313" key="2">
    <source>
        <dbReference type="EMBL" id="SNQ62057.1"/>
    </source>
</evidence>
<accession>A0A284VS93</accession>
<gene>
    <name evidence="2" type="ORF">MNV_580005</name>
</gene>
<dbReference type="EMBL" id="FZMP01000205">
    <property type="protein sequence ID" value="SNQ62057.1"/>
    <property type="molecule type" value="Genomic_DNA"/>
</dbReference>
<keyword evidence="3" id="KW-1185">Reference proteome</keyword>
<keyword evidence="1" id="KW-0812">Transmembrane</keyword>
<dbReference type="Proteomes" id="UP000218615">
    <property type="component" value="Unassembled WGS sequence"/>
</dbReference>
<evidence type="ECO:0000313" key="3">
    <source>
        <dbReference type="Proteomes" id="UP000218615"/>
    </source>
</evidence>
<feature type="transmembrane region" description="Helical" evidence="1">
    <location>
        <begin position="7"/>
        <end position="24"/>
    </location>
</feature>
<sequence length="112" mass="12603">MGAQGNLLIIFYVIVLYSFIGWYVNDIYNTEDENAFLFTYGDEFNTSHTNEDSFGSGFMGYLEAAYEYGNFLWRLASFQDSRIPSVVNMLVILPHDLMLIGAGVFLIRGGGS</sequence>
<feature type="transmembrane region" description="Helical" evidence="1">
    <location>
        <begin position="86"/>
        <end position="107"/>
    </location>
</feature>
<organism evidence="2 3">
    <name type="scientific">Candidatus Methanoperedens nitratireducens</name>
    <dbReference type="NCBI Taxonomy" id="1392998"/>
    <lineage>
        <taxon>Archaea</taxon>
        <taxon>Methanobacteriati</taxon>
        <taxon>Methanobacteriota</taxon>
        <taxon>Stenosarchaea group</taxon>
        <taxon>Methanomicrobia</taxon>
        <taxon>Methanosarcinales</taxon>
        <taxon>ANME-2 cluster</taxon>
        <taxon>Candidatus Methanoperedentaceae</taxon>
        <taxon>Candidatus Methanoperedens</taxon>
    </lineage>
</organism>
<proteinExistence type="predicted"/>
<keyword evidence="1" id="KW-0472">Membrane</keyword>
<protein>
    <submittedName>
        <fullName evidence="2">Uncharacterized protein</fullName>
    </submittedName>
</protein>